<dbReference type="EMBL" id="BAABHK010000004">
    <property type="protein sequence ID" value="GAA4626383.1"/>
    <property type="molecule type" value="Genomic_DNA"/>
</dbReference>
<dbReference type="Proteomes" id="UP001501442">
    <property type="component" value="Unassembled WGS sequence"/>
</dbReference>
<name>A0ABP8U8I4_9ACTN</name>
<organism evidence="1 2">
    <name type="scientific">Actinoallomurus vinaceus</name>
    <dbReference type="NCBI Taxonomy" id="1080074"/>
    <lineage>
        <taxon>Bacteria</taxon>
        <taxon>Bacillati</taxon>
        <taxon>Actinomycetota</taxon>
        <taxon>Actinomycetes</taxon>
        <taxon>Streptosporangiales</taxon>
        <taxon>Thermomonosporaceae</taxon>
        <taxon>Actinoallomurus</taxon>
    </lineage>
</organism>
<reference evidence="2" key="1">
    <citation type="journal article" date="2019" name="Int. J. Syst. Evol. Microbiol.">
        <title>The Global Catalogue of Microorganisms (GCM) 10K type strain sequencing project: providing services to taxonomists for standard genome sequencing and annotation.</title>
        <authorList>
            <consortium name="The Broad Institute Genomics Platform"/>
            <consortium name="The Broad Institute Genome Sequencing Center for Infectious Disease"/>
            <person name="Wu L."/>
            <person name="Ma J."/>
        </authorList>
    </citation>
    <scope>NUCLEOTIDE SEQUENCE [LARGE SCALE GENOMIC DNA]</scope>
    <source>
        <strain evidence="2">JCM 17939</strain>
    </source>
</reference>
<keyword evidence="2" id="KW-1185">Reference proteome</keyword>
<evidence type="ECO:0000313" key="1">
    <source>
        <dbReference type="EMBL" id="GAA4626383.1"/>
    </source>
</evidence>
<proteinExistence type="predicted"/>
<evidence type="ECO:0000313" key="2">
    <source>
        <dbReference type="Proteomes" id="UP001501442"/>
    </source>
</evidence>
<comment type="caution">
    <text evidence="1">The sequence shown here is derived from an EMBL/GenBank/DDBJ whole genome shotgun (WGS) entry which is preliminary data.</text>
</comment>
<accession>A0ABP8U8I4</accession>
<sequence>MWNELAADATAAVIAVDCRGWSNENPRHEPSGPRGRWRLIEAADPEELTGAVLSARARAGDGGLPGTRRR</sequence>
<gene>
    <name evidence="1" type="ORF">GCM10023196_034410</name>
</gene>
<protein>
    <submittedName>
        <fullName evidence="1">Uncharacterized protein</fullName>
    </submittedName>
</protein>